<keyword evidence="2" id="KW-1185">Reference proteome</keyword>
<sequence>MKLYQVRKGQFVFYENELYKVYSINPLARKSVHMYRVKDMEQATGKADELTYHRPQHMDSFMFYGKRYTLREDREPEVDGFVLVTKPDPEPMSHYGLNEFEKVDQLEGKTVLTSRQNIIKRKEFIVMSDGMDEGARDISYQNPEIVTEDQLEADRRLERKLSREQEIQPNIGDIYLNLHDGSRSMVVAVVEDDVYLGHGEKFPIRELLNSDHWTLVYVNTDFVL</sequence>
<evidence type="ECO:0000313" key="2">
    <source>
        <dbReference type="Proteomes" id="UP001549099"/>
    </source>
</evidence>
<dbReference type="EMBL" id="JBEPLW010000014">
    <property type="protein sequence ID" value="MET3575978.1"/>
    <property type="molecule type" value="Genomic_DNA"/>
</dbReference>
<proteinExistence type="predicted"/>
<name>A0ABV2GCI0_9BACL</name>
<gene>
    <name evidence="1" type="ORF">ABID49_001885</name>
</gene>
<comment type="caution">
    <text evidence="1">The sequence shown here is derived from an EMBL/GenBank/DDBJ whole genome shotgun (WGS) entry which is preliminary data.</text>
</comment>
<evidence type="ECO:0000313" key="1">
    <source>
        <dbReference type="EMBL" id="MET3575978.1"/>
    </source>
</evidence>
<organism evidence="1 2">
    <name type="scientific">Bhargavaea ullalensis</name>
    <dbReference type="NCBI Taxonomy" id="1265685"/>
    <lineage>
        <taxon>Bacteria</taxon>
        <taxon>Bacillati</taxon>
        <taxon>Bacillota</taxon>
        <taxon>Bacilli</taxon>
        <taxon>Bacillales</taxon>
        <taxon>Caryophanaceae</taxon>
        <taxon>Bhargavaea</taxon>
    </lineage>
</organism>
<evidence type="ECO:0008006" key="3">
    <source>
        <dbReference type="Google" id="ProtNLM"/>
    </source>
</evidence>
<protein>
    <recommendedName>
        <fullName evidence="3">YodL-like</fullName>
    </recommendedName>
</protein>
<dbReference type="RefSeq" id="WP_354197611.1">
    <property type="nucleotide sequence ID" value="NZ_JBEPLW010000014.1"/>
</dbReference>
<reference evidence="1 2" key="1">
    <citation type="submission" date="2024-06" db="EMBL/GenBank/DDBJ databases">
        <title>Genomic Encyclopedia of Type Strains, Phase IV (KMG-IV): sequencing the most valuable type-strain genomes for metagenomic binning, comparative biology and taxonomic classification.</title>
        <authorList>
            <person name="Goeker M."/>
        </authorList>
    </citation>
    <scope>NUCLEOTIDE SEQUENCE [LARGE SCALE GENOMIC DNA]</scope>
    <source>
        <strain evidence="1 2">DSM 26128</strain>
    </source>
</reference>
<dbReference type="Proteomes" id="UP001549099">
    <property type="component" value="Unassembled WGS sequence"/>
</dbReference>
<accession>A0ABV2GCI0</accession>